<dbReference type="AlphaFoldDB" id="A0A017TBR2"/>
<dbReference type="Proteomes" id="UP000019678">
    <property type="component" value="Unassembled WGS sequence"/>
</dbReference>
<gene>
    <name evidence="1" type="ORF">CAP_1425</name>
</gene>
<reference evidence="1 2" key="1">
    <citation type="submission" date="2013-05" db="EMBL/GenBank/DDBJ databases">
        <title>Genome assembly of Chondromyces apiculatus DSM 436.</title>
        <authorList>
            <person name="Sharma G."/>
            <person name="Khatri I."/>
            <person name="Kaur C."/>
            <person name="Mayilraj S."/>
            <person name="Subramanian S."/>
        </authorList>
    </citation>
    <scope>NUCLEOTIDE SEQUENCE [LARGE SCALE GENOMIC DNA]</scope>
    <source>
        <strain evidence="1 2">DSM 436</strain>
    </source>
</reference>
<proteinExistence type="predicted"/>
<sequence length="83" mass="9119">MTFEKDPSLGPDVASFYGDYKGTFRSENAQVRADFFSAAGILVAYVSFGRGVDKASVTDTYLGEIRTIASKLGFTDKFRLLFS</sequence>
<dbReference type="RefSeq" id="WP_044239064.1">
    <property type="nucleotide sequence ID" value="NZ_ASRX01000014.1"/>
</dbReference>
<protein>
    <submittedName>
        <fullName evidence="1">Uncharacterized protein</fullName>
    </submittedName>
</protein>
<evidence type="ECO:0000313" key="1">
    <source>
        <dbReference type="EMBL" id="EYF06728.1"/>
    </source>
</evidence>
<organism evidence="1 2">
    <name type="scientific">Chondromyces apiculatus DSM 436</name>
    <dbReference type="NCBI Taxonomy" id="1192034"/>
    <lineage>
        <taxon>Bacteria</taxon>
        <taxon>Pseudomonadati</taxon>
        <taxon>Myxococcota</taxon>
        <taxon>Polyangia</taxon>
        <taxon>Polyangiales</taxon>
        <taxon>Polyangiaceae</taxon>
        <taxon>Chondromyces</taxon>
    </lineage>
</organism>
<evidence type="ECO:0000313" key="2">
    <source>
        <dbReference type="Proteomes" id="UP000019678"/>
    </source>
</evidence>
<dbReference type="EMBL" id="ASRX01000014">
    <property type="protein sequence ID" value="EYF06728.1"/>
    <property type="molecule type" value="Genomic_DNA"/>
</dbReference>
<name>A0A017TBR2_9BACT</name>
<keyword evidence="2" id="KW-1185">Reference proteome</keyword>
<accession>A0A017TBR2</accession>
<comment type="caution">
    <text evidence="1">The sequence shown here is derived from an EMBL/GenBank/DDBJ whole genome shotgun (WGS) entry which is preliminary data.</text>
</comment>